<evidence type="ECO:0000313" key="9">
    <source>
        <dbReference type="EMBL" id="AXC13223.1"/>
    </source>
</evidence>
<name>A0A2Z5G226_9BACT</name>
<keyword evidence="10" id="KW-1185">Reference proteome</keyword>
<dbReference type="SUPFAM" id="SSF52743">
    <property type="entry name" value="Subtilisin-like"/>
    <property type="match status" value="1"/>
</dbReference>
<reference evidence="9 10" key="1">
    <citation type="journal article" date="2018" name="Front. Microbiol.">
        <title>Hydrolytic Capabilities as a Key to Environmental Success: Chitinolytic and Cellulolytic Acidobacteria From Acidic Sub-arctic Soils and Boreal Peatlands.</title>
        <authorList>
            <person name="Belova S.E."/>
            <person name="Ravin N.V."/>
            <person name="Pankratov T.A."/>
            <person name="Rakitin A.L."/>
            <person name="Ivanova A.A."/>
            <person name="Beletsky A.V."/>
            <person name="Mardanov A.V."/>
            <person name="Sinninghe Damste J.S."/>
            <person name="Dedysh S.N."/>
        </authorList>
    </citation>
    <scope>NUCLEOTIDE SEQUENCE [LARGE SCALE GENOMIC DNA]</scope>
    <source>
        <strain evidence="9 10">SBC82</strain>
    </source>
</reference>
<dbReference type="InterPro" id="IPR030400">
    <property type="entry name" value="Sedolisin_dom"/>
</dbReference>
<dbReference type="GO" id="GO:0008240">
    <property type="term" value="F:tripeptidyl-peptidase activity"/>
    <property type="evidence" value="ECO:0007669"/>
    <property type="project" value="TreeGrafter"/>
</dbReference>
<keyword evidence="6" id="KW-0106">Calcium</keyword>
<dbReference type="Pfam" id="PF09286">
    <property type="entry name" value="Pro-kuma_activ"/>
    <property type="match status" value="1"/>
</dbReference>
<evidence type="ECO:0000256" key="1">
    <source>
        <dbReference type="ARBA" id="ARBA00001913"/>
    </source>
</evidence>
<keyword evidence="5" id="KW-0720">Serine protease</keyword>
<evidence type="ECO:0000256" key="6">
    <source>
        <dbReference type="ARBA" id="ARBA00022837"/>
    </source>
</evidence>
<dbReference type="PANTHER" id="PTHR14218:SF15">
    <property type="entry name" value="TRIPEPTIDYL-PEPTIDASE 1"/>
    <property type="match status" value="1"/>
</dbReference>
<dbReference type="GO" id="GO:0006508">
    <property type="term" value="P:proteolysis"/>
    <property type="evidence" value="ECO:0007669"/>
    <property type="project" value="UniProtKB-KW"/>
</dbReference>
<keyword evidence="4" id="KW-0378">Hydrolase</keyword>
<keyword evidence="7" id="KW-0865">Zymogen</keyword>
<sequence>MKTDIQKMALGVFLCSFSFSGPFIYAQSLVEVPRLVGQAVDHGSVPAQQESNVTVHLKLHNEAAFGEAVEGLYDPASPNYHHWMTESDFAKYAPSSDEVEAVKGELRSRGLSIVSVDQNGFSVRAHGTAVNLERAFQTQLHLLEYQGRSITANVTPAKLTGAAGDLIAGITGLTSYSLKPQFKRPLDVRTGKPLPGISQKAGSALVNLAAAYTNQCFGSPSSEYLTTAGATLPVGLYSGNTYLPGTTLQCGWTPDQIQDHYGLYSAYVNGITGAGQTIAILDGPTNSDYTTDLTNFSVATGLPAITRANYQVIFPDGVPTPFADRQYDATPETQIDIEWSHAIAPKAKIDLFILPTDDWEEFEYAIQYIVNHKLAKVISVSYGLPEALFSPAILRGFERTLKIAAAAGVAVQFSSGDVGDQGLGSPGAGGDLYPGASEYVTSIGGTSIGIPGPNGPVDVGWGNNATILSTTQDGLLDPPFATGLAGGSGGGESSLIAKPSWQSKLMGTGREQPDISALGDPYTGAITFVAGQVIVSAGTSLAAPIFSSLWLLADQAAGESLGQAAPMLPKLLGAIRDVVPLGSSSNVTGAIIDSSGTTSYSAAALVPPLFSTTDFYSTLWDQSGDGSGAFIDLTFGTDSSLKVTKGWDDVTGYGVPKGYAFIKMAASLK</sequence>
<dbReference type="SMART" id="SM00944">
    <property type="entry name" value="Pro-kuma_activ"/>
    <property type="match status" value="1"/>
</dbReference>
<dbReference type="AlphaFoldDB" id="A0A2Z5G226"/>
<dbReference type="RefSeq" id="WP_114208268.1">
    <property type="nucleotide sequence ID" value="NZ_CP030840.1"/>
</dbReference>
<evidence type="ECO:0000256" key="3">
    <source>
        <dbReference type="ARBA" id="ARBA00022723"/>
    </source>
</evidence>
<dbReference type="InterPro" id="IPR050819">
    <property type="entry name" value="Tripeptidyl-peptidase_I"/>
</dbReference>
<dbReference type="GO" id="GO:0046872">
    <property type="term" value="F:metal ion binding"/>
    <property type="evidence" value="ECO:0007669"/>
    <property type="project" value="UniProtKB-KW"/>
</dbReference>
<evidence type="ECO:0000256" key="5">
    <source>
        <dbReference type="ARBA" id="ARBA00022825"/>
    </source>
</evidence>
<dbReference type="CDD" id="cd04056">
    <property type="entry name" value="Peptidases_S53"/>
    <property type="match status" value="1"/>
</dbReference>
<evidence type="ECO:0000256" key="2">
    <source>
        <dbReference type="ARBA" id="ARBA00022670"/>
    </source>
</evidence>
<dbReference type="EMBL" id="CP030840">
    <property type="protein sequence ID" value="AXC13223.1"/>
    <property type="molecule type" value="Genomic_DNA"/>
</dbReference>
<proteinExistence type="predicted"/>
<evidence type="ECO:0000259" key="8">
    <source>
        <dbReference type="PROSITE" id="PS51695"/>
    </source>
</evidence>
<dbReference type="OrthoDB" id="9002785at2"/>
<dbReference type="PANTHER" id="PTHR14218">
    <property type="entry name" value="PROTEASE S8 TRIPEPTIDYL PEPTIDASE I CLN2"/>
    <property type="match status" value="1"/>
</dbReference>
<dbReference type="Proteomes" id="UP000253606">
    <property type="component" value="Chromosome"/>
</dbReference>
<dbReference type="CDD" id="cd11377">
    <property type="entry name" value="Pro-peptidase_S53"/>
    <property type="match status" value="1"/>
</dbReference>
<dbReference type="KEGG" id="abas:ACPOL_3944"/>
<evidence type="ECO:0000256" key="7">
    <source>
        <dbReference type="ARBA" id="ARBA00023145"/>
    </source>
</evidence>
<feature type="domain" description="Peptidase S53" evidence="8">
    <location>
        <begin position="251"/>
        <end position="668"/>
    </location>
</feature>
<evidence type="ECO:0000313" key="10">
    <source>
        <dbReference type="Proteomes" id="UP000253606"/>
    </source>
</evidence>
<accession>A0A2Z5G226</accession>
<gene>
    <name evidence="9" type="ORF">ACPOL_3944</name>
</gene>
<keyword evidence="3" id="KW-0479">Metal-binding</keyword>
<dbReference type="InterPro" id="IPR015366">
    <property type="entry name" value="S53_propep"/>
</dbReference>
<evidence type="ECO:0000256" key="4">
    <source>
        <dbReference type="ARBA" id="ARBA00022801"/>
    </source>
</evidence>
<dbReference type="PROSITE" id="PS51695">
    <property type="entry name" value="SEDOLISIN"/>
    <property type="match status" value="1"/>
</dbReference>
<comment type="cofactor">
    <cofactor evidence="1">
        <name>Ca(2+)</name>
        <dbReference type="ChEBI" id="CHEBI:29108"/>
    </cofactor>
</comment>
<dbReference type="GO" id="GO:0004252">
    <property type="term" value="F:serine-type endopeptidase activity"/>
    <property type="evidence" value="ECO:0007669"/>
    <property type="project" value="InterPro"/>
</dbReference>
<dbReference type="Gene3D" id="3.40.50.200">
    <property type="entry name" value="Peptidase S8/S53 domain"/>
    <property type="match status" value="1"/>
</dbReference>
<protein>
    <recommendedName>
        <fullName evidence="8">Peptidase S53 domain-containing protein</fullName>
    </recommendedName>
</protein>
<keyword evidence="2" id="KW-0645">Protease</keyword>
<organism evidence="9 10">
    <name type="scientific">Acidisarcina polymorpha</name>
    <dbReference type="NCBI Taxonomy" id="2211140"/>
    <lineage>
        <taxon>Bacteria</taxon>
        <taxon>Pseudomonadati</taxon>
        <taxon>Acidobacteriota</taxon>
        <taxon>Terriglobia</taxon>
        <taxon>Terriglobales</taxon>
        <taxon>Acidobacteriaceae</taxon>
        <taxon>Acidisarcina</taxon>
    </lineage>
</organism>
<dbReference type="InterPro" id="IPR036852">
    <property type="entry name" value="Peptidase_S8/S53_dom_sf"/>
</dbReference>
<dbReference type="SUPFAM" id="SSF54897">
    <property type="entry name" value="Protease propeptides/inhibitors"/>
    <property type="match status" value="1"/>
</dbReference>